<accession>A0ABP0PMS8</accession>
<evidence type="ECO:0000256" key="15">
    <source>
        <dbReference type="ARBA" id="ARBA00041712"/>
    </source>
</evidence>
<evidence type="ECO:0000256" key="7">
    <source>
        <dbReference type="ARBA" id="ARBA00022692"/>
    </source>
</evidence>
<evidence type="ECO:0000256" key="2">
    <source>
        <dbReference type="ARBA" id="ARBA00004323"/>
    </source>
</evidence>
<comment type="subcellular location">
    <subcellularLocation>
        <location evidence="2">Golgi apparatus membrane</location>
        <topology evidence="2">Single-pass type II membrane protein</topology>
    </subcellularLocation>
</comment>
<evidence type="ECO:0000256" key="10">
    <source>
        <dbReference type="ARBA" id="ARBA00022989"/>
    </source>
</evidence>
<evidence type="ECO:0000256" key="1">
    <source>
        <dbReference type="ARBA" id="ARBA00001936"/>
    </source>
</evidence>
<keyword evidence="10" id="KW-1133">Transmembrane helix</keyword>
<keyword evidence="13" id="KW-0464">Manganese</keyword>
<dbReference type="InterPro" id="IPR004139">
    <property type="entry name" value="Glyco_trans_13"/>
</dbReference>
<evidence type="ECO:0000256" key="13">
    <source>
        <dbReference type="ARBA" id="ARBA00023211"/>
    </source>
</evidence>
<comment type="similarity">
    <text evidence="4">Belongs to the glycosyltransferase 13 family.</text>
</comment>
<dbReference type="PANTHER" id="PTHR10468">
    <property type="entry name" value="PROTEIN O-LINKED-MANNOSE BETA-1,2-N-ACETYLGLUCOSAMINYLTRANSFERASE 1/ALPHA-1,3-MANNOSYL-GLYCOPROTEIN 2-BETA-N-ACETYLGLUCOSAMINYLTRANSFERASE"/>
    <property type="match status" value="1"/>
</dbReference>
<keyword evidence="12" id="KW-0472">Membrane</keyword>
<comment type="caution">
    <text evidence="17">The sequence shown here is derived from an EMBL/GenBank/DDBJ whole genome shotgun (WGS) entry which is preliminary data.</text>
</comment>
<evidence type="ECO:0000256" key="9">
    <source>
        <dbReference type="ARBA" id="ARBA00022968"/>
    </source>
</evidence>
<evidence type="ECO:0000256" key="6">
    <source>
        <dbReference type="ARBA" id="ARBA00022679"/>
    </source>
</evidence>
<evidence type="ECO:0000256" key="8">
    <source>
        <dbReference type="ARBA" id="ARBA00022723"/>
    </source>
</evidence>
<dbReference type="Gene3D" id="3.90.550.10">
    <property type="entry name" value="Spore Coat Polysaccharide Biosynthesis Protein SpsA, Chain A"/>
    <property type="match status" value="1"/>
</dbReference>
<evidence type="ECO:0000256" key="12">
    <source>
        <dbReference type="ARBA" id="ARBA00023136"/>
    </source>
</evidence>
<comment type="pathway">
    <text evidence="3">Protein modification; protein glycosylation.</text>
</comment>
<keyword evidence="7" id="KW-0812">Transmembrane</keyword>
<keyword evidence="6" id="KW-0808">Transferase</keyword>
<evidence type="ECO:0000256" key="4">
    <source>
        <dbReference type="ARBA" id="ARBA00006492"/>
    </source>
</evidence>
<keyword evidence="8" id="KW-0479">Metal-binding</keyword>
<reference evidence="17 18" key="1">
    <citation type="submission" date="2024-02" db="EMBL/GenBank/DDBJ databases">
        <authorList>
            <person name="Chen Y."/>
            <person name="Shah S."/>
            <person name="Dougan E. K."/>
            <person name="Thang M."/>
            <person name="Chan C."/>
        </authorList>
    </citation>
    <scope>NUCLEOTIDE SEQUENCE [LARGE SCALE GENOMIC DNA]</scope>
</reference>
<dbReference type="EMBL" id="CAXAMN010023361">
    <property type="protein sequence ID" value="CAK9077086.1"/>
    <property type="molecule type" value="Genomic_DNA"/>
</dbReference>
<evidence type="ECO:0000313" key="17">
    <source>
        <dbReference type="EMBL" id="CAK9077086.1"/>
    </source>
</evidence>
<dbReference type="EC" id="2.4.1.101" evidence="14"/>
<keyword evidence="18" id="KW-1185">Reference proteome</keyword>
<sequence length="655" mass="73195">MLVSPCSNVVRGPVPTALPLQHNASCTWSLCDGKSFSHVVGSVRSMVLSEAKEHCVKLGRLCRGVTCEAASNCSAMTGHQVLNQSATSYTKLCVFFGDETFKSSTLHAASQDVPSSDVAIVVLAHNRKNDLSICLDSLLRLPDAKLFQVYVSLDDDSAYSEMQEAVINISGHYGQEIGVWFVKPRAVNFAVDNGEQQKWFKTSTGKIAHHYWSAFERVFMKQQHDAAIFLEEDLVVAPDFLALFRSTAWVLAEDPSVWCVSAWNDGGFAFAVSDQCRLFRTTYFPGLGFLLQRKVWIRLREEWPSAPTMGWDYWMRTAFRRADKECIIPEVPRSRHESRKGSSIVTRKQVEYFELMALSQQSSSCDGTRPCNHFGNIDYLLKDTYEFWMHSALHKAERMTGSSHLFQSGQECTSEAINLGHLATPEDCAALVGLGECSEYFGFARQYPYWGCRCCRFGKKIGKEHPGKAWSIYRASLTGDPGKTYVFPYTFENYMSIAPSFGLQPEGMANLVPPDVRAEHYGLVVGKHLTSQAVVLLVDKRSPKPYLPVDEQLSPDPRLMPMAGAKGQSCDEVCQQRRMSCSAEQLHFLNNCINMTAHFGCKFCAHQSGAELPAYVADDFEPTVGQCLVTFISQLQCNTKHPSTRRLCPCMAQTA</sequence>
<comment type="cofactor">
    <cofactor evidence="1">
        <name>Mn(2+)</name>
        <dbReference type="ChEBI" id="CHEBI:29035"/>
    </cofactor>
</comment>
<evidence type="ECO:0000256" key="11">
    <source>
        <dbReference type="ARBA" id="ARBA00023034"/>
    </source>
</evidence>
<name>A0ABP0PMS8_9DINO</name>
<dbReference type="PANTHER" id="PTHR10468:SF0">
    <property type="entry name" value="ALPHA-1,3-MANNOSYL-GLYCOPROTEIN 2-BETA-N-ACETYLGLUCOSAMINYLTRANSFERASE"/>
    <property type="match status" value="1"/>
</dbReference>
<dbReference type="InterPro" id="IPR052261">
    <property type="entry name" value="Glycosyltransferase_13"/>
</dbReference>
<dbReference type="SUPFAM" id="SSF53448">
    <property type="entry name" value="Nucleotide-diphospho-sugar transferases"/>
    <property type="match status" value="1"/>
</dbReference>
<evidence type="ECO:0000256" key="16">
    <source>
        <dbReference type="ARBA" id="ARBA00049421"/>
    </source>
</evidence>
<dbReference type="Proteomes" id="UP001642484">
    <property type="component" value="Unassembled WGS sequence"/>
</dbReference>
<evidence type="ECO:0000256" key="14">
    <source>
        <dbReference type="ARBA" id="ARBA00038949"/>
    </source>
</evidence>
<protein>
    <recommendedName>
        <fullName evidence="14">alpha-1,3-mannosyl-glycoprotein 2-beta-N-acetylglucosaminyltransferase</fullName>
        <ecNumber evidence="14">2.4.1.101</ecNumber>
    </recommendedName>
    <alternativeName>
        <fullName evidence="15">N-glycosyl-oligosaccharide-glycoprotein N-acetylglucosaminyltransferase I</fullName>
    </alternativeName>
</protein>
<proteinExistence type="inferred from homology"/>
<keyword evidence="9" id="KW-0735">Signal-anchor</keyword>
<comment type="catalytic activity">
    <reaction evidence="16">
        <text>N(4)-(alpha-D-Man-(1-&gt;3)-[alpha-D-Man-(1-&gt;3)-[alpha-D-Man-(1-&gt;6)]-alpha-D-Man-(1-&gt;6)]-beta-D-Man-(1-&gt;4)-beta-D-GlcNAc-(1-&gt;4)-beta-D-GlcNAc)-L-asparaginyl-[protein] (N-glucan mannose isomer 5A1,2) + UDP-N-acetyl-alpha-D-glucosamine = N(4)-{beta-D-GlcNAc-(1-&gt;2)-alpha-D-Man-(1-&gt;3)-[alpha-D-Man-(1-&gt;3)-[alpha-D-Man-(1-&gt;6)]-alpha-D-Man-(1-&gt;6)]-beta-D-Man-(1-&gt;4)-beta-D-GlcNAc-(1-&gt;4)-beta-D-GlcNAc}-L-asparaginyl-[protein] + UDP + H(+)</text>
        <dbReference type="Rhea" id="RHEA:11456"/>
        <dbReference type="Rhea" id="RHEA-COMP:14367"/>
        <dbReference type="Rhea" id="RHEA-COMP:14368"/>
        <dbReference type="ChEBI" id="CHEBI:15378"/>
        <dbReference type="ChEBI" id="CHEBI:57705"/>
        <dbReference type="ChEBI" id="CHEBI:58223"/>
        <dbReference type="ChEBI" id="CHEBI:59087"/>
        <dbReference type="ChEBI" id="CHEBI:60625"/>
        <dbReference type="EC" id="2.4.1.101"/>
    </reaction>
</comment>
<keyword evidence="11" id="KW-0333">Golgi apparatus</keyword>
<organism evidence="17 18">
    <name type="scientific">Durusdinium trenchii</name>
    <dbReference type="NCBI Taxonomy" id="1381693"/>
    <lineage>
        <taxon>Eukaryota</taxon>
        <taxon>Sar</taxon>
        <taxon>Alveolata</taxon>
        <taxon>Dinophyceae</taxon>
        <taxon>Suessiales</taxon>
        <taxon>Symbiodiniaceae</taxon>
        <taxon>Durusdinium</taxon>
    </lineage>
</organism>
<evidence type="ECO:0000256" key="3">
    <source>
        <dbReference type="ARBA" id="ARBA00004922"/>
    </source>
</evidence>
<evidence type="ECO:0000313" key="18">
    <source>
        <dbReference type="Proteomes" id="UP001642484"/>
    </source>
</evidence>
<gene>
    <name evidence="17" type="ORF">CCMP2556_LOCUS37989</name>
</gene>
<evidence type="ECO:0000256" key="5">
    <source>
        <dbReference type="ARBA" id="ARBA00022676"/>
    </source>
</evidence>
<keyword evidence="5" id="KW-0328">Glycosyltransferase</keyword>
<dbReference type="InterPro" id="IPR029044">
    <property type="entry name" value="Nucleotide-diphossugar_trans"/>
</dbReference>
<dbReference type="Pfam" id="PF03071">
    <property type="entry name" value="GNT-I"/>
    <property type="match status" value="1"/>
</dbReference>